<name>A0ABR9D1W1_9GAMM</name>
<evidence type="ECO:0000313" key="2">
    <source>
        <dbReference type="Proteomes" id="UP000652176"/>
    </source>
</evidence>
<reference evidence="1 2" key="1">
    <citation type="submission" date="2020-09" db="EMBL/GenBank/DDBJ databases">
        <title>Methylomonas albis sp. nov. and Methylomonas fluvii sp. nov.: Two cold-adapted methanotrophs from the River Elbe and an amended description of Methylovulum psychrotolerans strain Eb1.</title>
        <authorList>
            <person name="Bussmann I.K."/>
            <person name="Klings K.-W."/>
            <person name="Warnstedt J."/>
            <person name="Hoppert M."/>
            <person name="Saborowski A."/>
            <person name="Horn F."/>
            <person name="Liebner S."/>
        </authorList>
    </citation>
    <scope>NUCLEOTIDE SEQUENCE [LARGE SCALE GENOMIC DNA]</scope>
    <source>
        <strain evidence="1 2">EbA</strain>
    </source>
</reference>
<keyword evidence="2" id="KW-1185">Reference proteome</keyword>
<comment type="caution">
    <text evidence="1">The sequence shown here is derived from an EMBL/GenBank/DDBJ whole genome shotgun (WGS) entry which is preliminary data.</text>
</comment>
<sequence>MAVPSLSDGEVFCIAQAFFLIIGQIYSNVLVQNQNDGVLSQNVREKSLAISVRNPSIREIFSVVPAQSLGIGQNYSNALVEN</sequence>
<protein>
    <submittedName>
        <fullName evidence="1">Uncharacterized protein</fullName>
    </submittedName>
</protein>
<organism evidence="1 2">
    <name type="scientific">Methylomonas albis</name>
    <dbReference type="NCBI Taxonomy" id="1854563"/>
    <lineage>
        <taxon>Bacteria</taxon>
        <taxon>Pseudomonadati</taxon>
        <taxon>Pseudomonadota</taxon>
        <taxon>Gammaproteobacteria</taxon>
        <taxon>Methylococcales</taxon>
        <taxon>Methylococcaceae</taxon>
        <taxon>Methylomonas</taxon>
    </lineage>
</organism>
<proteinExistence type="predicted"/>
<gene>
    <name evidence="1" type="ORF">IE877_14675</name>
</gene>
<dbReference type="RefSeq" id="WP_192375407.1">
    <property type="nucleotide sequence ID" value="NZ_JACXSS010000001.1"/>
</dbReference>
<evidence type="ECO:0000313" key="1">
    <source>
        <dbReference type="EMBL" id="MBD9357106.1"/>
    </source>
</evidence>
<dbReference type="EMBL" id="JACXSS010000001">
    <property type="protein sequence ID" value="MBD9357106.1"/>
    <property type="molecule type" value="Genomic_DNA"/>
</dbReference>
<accession>A0ABR9D1W1</accession>
<dbReference type="Proteomes" id="UP000652176">
    <property type="component" value="Unassembled WGS sequence"/>
</dbReference>